<dbReference type="AlphaFoldDB" id="A0A2P2J6V2"/>
<organism evidence="2">
    <name type="scientific">Rhizophora mucronata</name>
    <name type="common">Asiatic mangrove</name>
    <dbReference type="NCBI Taxonomy" id="61149"/>
    <lineage>
        <taxon>Eukaryota</taxon>
        <taxon>Viridiplantae</taxon>
        <taxon>Streptophyta</taxon>
        <taxon>Embryophyta</taxon>
        <taxon>Tracheophyta</taxon>
        <taxon>Spermatophyta</taxon>
        <taxon>Magnoliopsida</taxon>
        <taxon>eudicotyledons</taxon>
        <taxon>Gunneridae</taxon>
        <taxon>Pentapetalae</taxon>
        <taxon>rosids</taxon>
        <taxon>fabids</taxon>
        <taxon>Malpighiales</taxon>
        <taxon>Rhizophoraceae</taxon>
        <taxon>Rhizophora</taxon>
    </lineage>
</organism>
<protein>
    <submittedName>
        <fullName evidence="2">Uncharacterized protein</fullName>
    </submittedName>
</protein>
<proteinExistence type="predicted"/>
<reference evidence="2" key="1">
    <citation type="submission" date="2018-02" db="EMBL/GenBank/DDBJ databases">
        <title>Rhizophora mucronata_Transcriptome.</title>
        <authorList>
            <person name="Meera S.P."/>
            <person name="Sreeshan A."/>
            <person name="Augustine A."/>
        </authorList>
    </citation>
    <scope>NUCLEOTIDE SEQUENCE</scope>
    <source>
        <tissue evidence="2">Leaf</tissue>
    </source>
</reference>
<dbReference type="EMBL" id="GGEC01008654">
    <property type="protein sequence ID" value="MBW89137.1"/>
    <property type="molecule type" value="Transcribed_RNA"/>
</dbReference>
<sequence>MSFLSSSLPLRNSLQKRSRLCMLGMGSLWFLALVGISSVMIEAVAKLWGAFLTDTGKPKNWMELAMKNWKFL</sequence>
<keyword evidence="1" id="KW-1133">Transmembrane helix</keyword>
<name>A0A2P2J6V2_RHIMU</name>
<evidence type="ECO:0000256" key="1">
    <source>
        <dbReference type="SAM" id="Phobius"/>
    </source>
</evidence>
<keyword evidence="1" id="KW-0812">Transmembrane</keyword>
<evidence type="ECO:0000313" key="2">
    <source>
        <dbReference type="EMBL" id="MBW89137.1"/>
    </source>
</evidence>
<keyword evidence="1" id="KW-0472">Membrane</keyword>
<feature type="transmembrane region" description="Helical" evidence="1">
    <location>
        <begin position="20"/>
        <end position="41"/>
    </location>
</feature>
<accession>A0A2P2J6V2</accession>